<name>A0A563VRS8_9CYAN</name>
<dbReference type="RefSeq" id="WP_144872412.1">
    <property type="nucleotide sequence ID" value="NZ_LR213985.1"/>
</dbReference>
<evidence type="ECO:0000313" key="3">
    <source>
        <dbReference type="Proteomes" id="UP000320055"/>
    </source>
</evidence>
<feature type="domain" description="Transcriptional regulator HTH-type FeoC" evidence="1">
    <location>
        <begin position="2"/>
        <end position="69"/>
    </location>
</feature>
<proteinExistence type="predicted"/>
<gene>
    <name evidence="2" type="ORF">H1P_2410003</name>
</gene>
<organism evidence="2 3">
    <name type="scientific">Hyella patelloides LEGE 07179</name>
    <dbReference type="NCBI Taxonomy" id="945734"/>
    <lineage>
        <taxon>Bacteria</taxon>
        <taxon>Bacillati</taxon>
        <taxon>Cyanobacteriota</taxon>
        <taxon>Cyanophyceae</taxon>
        <taxon>Pleurocapsales</taxon>
        <taxon>Hyellaceae</taxon>
        <taxon>Hyella</taxon>
    </lineage>
</organism>
<dbReference type="OrthoDB" id="467062at2"/>
<keyword evidence="3" id="KW-1185">Reference proteome</keyword>
<dbReference type="SUPFAM" id="SSF46785">
    <property type="entry name" value="Winged helix' DNA-binding domain"/>
    <property type="match status" value="1"/>
</dbReference>
<dbReference type="InterPro" id="IPR036390">
    <property type="entry name" value="WH_DNA-bd_sf"/>
</dbReference>
<dbReference type="AlphaFoldDB" id="A0A563VRS8"/>
<reference evidence="2 3" key="1">
    <citation type="submission" date="2019-01" db="EMBL/GenBank/DDBJ databases">
        <authorList>
            <person name="Brito A."/>
        </authorList>
    </citation>
    <scope>NUCLEOTIDE SEQUENCE [LARGE SCALE GENOMIC DNA]</scope>
    <source>
        <strain evidence="2">1</strain>
    </source>
</reference>
<sequence length="74" mass="8839">MSLKELQDFVFDFHRVSLAEMKLYLQIDRDGLRPMIERLIETGKVQKSPTIEKCQSCQKCESDELELYEWIENI</sequence>
<accession>A0A563VRS8</accession>
<protein>
    <recommendedName>
        <fullName evidence="1">Transcriptional regulator HTH-type FeoC domain-containing protein</fullName>
    </recommendedName>
</protein>
<dbReference type="Proteomes" id="UP000320055">
    <property type="component" value="Unassembled WGS sequence"/>
</dbReference>
<evidence type="ECO:0000313" key="2">
    <source>
        <dbReference type="EMBL" id="VEP14113.1"/>
    </source>
</evidence>
<dbReference type="EMBL" id="CAACVJ010000159">
    <property type="protein sequence ID" value="VEP14113.1"/>
    <property type="molecule type" value="Genomic_DNA"/>
</dbReference>
<dbReference type="Gene3D" id="1.10.10.10">
    <property type="entry name" value="Winged helix-like DNA-binding domain superfamily/Winged helix DNA-binding domain"/>
    <property type="match status" value="1"/>
</dbReference>
<dbReference type="InterPro" id="IPR036388">
    <property type="entry name" value="WH-like_DNA-bd_sf"/>
</dbReference>
<evidence type="ECO:0000259" key="1">
    <source>
        <dbReference type="Pfam" id="PF09012"/>
    </source>
</evidence>
<dbReference type="Pfam" id="PF09012">
    <property type="entry name" value="FeoC"/>
    <property type="match status" value="1"/>
</dbReference>
<dbReference type="InterPro" id="IPR015102">
    <property type="entry name" value="Tscrpt_reg_HTH_FeoC"/>
</dbReference>